<evidence type="ECO:0000313" key="4">
    <source>
        <dbReference type="Proteomes" id="UP000015106"/>
    </source>
</evidence>
<dbReference type="SUPFAM" id="SSF52540">
    <property type="entry name" value="P-loop containing nucleoside triphosphate hydrolases"/>
    <property type="match status" value="1"/>
</dbReference>
<dbReference type="Gene3D" id="1.10.8.430">
    <property type="entry name" value="Helical domain of apoptotic protease-activating factors"/>
    <property type="match status" value="1"/>
</dbReference>
<dbReference type="Gene3D" id="3.40.50.300">
    <property type="entry name" value="P-loop containing nucleotide triphosphate hydrolases"/>
    <property type="match status" value="1"/>
</dbReference>
<evidence type="ECO:0000313" key="3">
    <source>
        <dbReference type="EnsemblPlants" id="TuG1812G0200006112.01.T01"/>
    </source>
</evidence>
<dbReference type="PRINTS" id="PR00364">
    <property type="entry name" value="DISEASERSIST"/>
</dbReference>
<dbReference type="Proteomes" id="UP000015106">
    <property type="component" value="Chromosome 2"/>
</dbReference>
<dbReference type="EnsemblPlants" id="TuG1812G0200006112.01.T01">
    <property type="protein sequence ID" value="TuG1812G0200006112.01.T01"/>
    <property type="gene ID" value="TuG1812G0200006112.01"/>
</dbReference>
<dbReference type="GO" id="GO:0098542">
    <property type="term" value="P:defense response to other organism"/>
    <property type="evidence" value="ECO:0007669"/>
    <property type="project" value="TreeGrafter"/>
</dbReference>
<dbReference type="Gramene" id="TuG1812G0200006112.01.T01">
    <property type="protein sequence ID" value="TuG1812G0200006112.01.T01"/>
    <property type="gene ID" value="TuG1812G0200006112.01"/>
</dbReference>
<reference evidence="3" key="3">
    <citation type="submission" date="2022-06" db="UniProtKB">
        <authorList>
            <consortium name="EnsemblPlants"/>
        </authorList>
    </citation>
    <scope>IDENTIFICATION</scope>
</reference>
<dbReference type="Gene3D" id="1.10.10.10">
    <property type="entry name" value="Winged helix-like DNA-binding domain superfamily/Winged helix DNA-binding domain"/>
    <property type="match status" value="1"/>
</dbReference>
<feature type="domain" description="NB-ARC" evidence="2">
    <location>
        <begin position="2"/>
        <end position="109"/>
    </location>
</feature>
<dbReference type="InterPro" id="IPR036388">
    <property type="entry name" value="WH-like_DNA-bd_sf"/>
</dbReference>
<dbReference type="InterPro" id="IPR002182">
    <property type="entry name" value="NB-ARC"/>
</dbReference>
<evidence type="ECO:0000259" key="2">
    <source>
        <dbReference type="Pfam" id="PF00931"/>
    </source>
</evidence>
<evidence type="ECO:0000256" key="1">
    <source>
        <dbReference type="ARBA" id="ARBA00022737"/>
    </source>
</evidence>
<keyword evidence="1" id="KW-0677">Repeat</keyword>
<dbReference type="InterPro" id="IPR044974">
    <property type="entry name" value="Disease_R_plants"/>
</dbReference>
<dbReference type="PANTHER" id="PTHR23155">
    <property type="entry name" value="DISEASE RESISTANCE PROTEIN RP"/>
    <property type="match status" value="1"/>
</dbReference>
<dbReference type="Pfam" id="PF00931">
    <property type="entry name" value="NB-ARC"/>
    <property type="match status" value="1"/>
</dbReference>
<name>A0A8R7TNY3_TRIUA</name>
<organism evidence="3 4">
    <name type="scientific">Triticum urartu</name>
    <name type="common">Red wild einkorn</name>
    <name type="synonym">Crithodium urartu</name>
    <dbReference type="NCBI Taxonomy" id="4572"/>
    <lineage>
        <taxon>Eukaryota</taxon>
        <taxon>Viridiplantae</taxon>
        <taxon>Streptophyta</taxon>
        <taxon>Embryophyta</taxon>
        <taxon>Tracheophyta</taxon>
        <taxon>Spermatophyta</taxon>
        <taxon>Magnoliopsida</taxon>
        <taxon>Liliopsida</taxon>
        <taxon>Poales</taxon>
        <taxon>Poaceae</taxon>
        <taxon>BOP clade</taxon>
        <taxon>Pooideae</taxon>
        <taxon>Triticodae</taxon>
        <taxon>Triticeae</taxon>
        <taxon>Triticinae</taxon>
        <taxon>Triticum</taxon>
    </lineage>
</organism>
<dbReference type="InterPro" id="IPR042197">
    <property type="entry name" value="Apaf_helical"/>
</dbReference>
<protein>
    <recommendedName>
        <fullName evidence="2">NB-ARC domain-containing protein</fullName>
    </recommendedName>
</protein>
<dbReference type="GO" id="GO:0043531">
    <property type="term" value="F:ADP binding"/>
    <property type="evidence" value="ECO:0007669"/>
    <property type="project" value="InterPro"/>
</dbReference>
<proteinExistence type="predicted"/>
<reference evidence="3" key="2">
    <citation type="submission" date="2018-03" db="EMBL/GenBank/DDBJ databases">
        <title>The Triticum urartu genome reveals the dynamic nature of wheat genome evolution.</title>
        <authorList>
            <person name="Ling H."/>
            <person name="Ma B."/>
            <person name="Shi X."/>
            <person name="Liu H."/>
            <person name="Dong L."/>
            <person name="Sun H."/>
            <person name="Cao Y."/>
            <person name="Gao Q."/>
            <person name="Zheng S."/>
            <person name="Li Y."/>
            <person name="Yu Y."/>
            <person name="Du H."/>
            <person name="Qi M."/>
            <person name="Li Y."/>
            <person name="Yu H."/>
            <person name="Cui Y."/>
            <person name="Wang N."/>
            <person name="Chen C."/>
            <person name="Wu H."/>
            <person name="Zhao Y."/>
            <person name="Zhang J."/>
            <person name="Li Y."/>
            <person name="Zhou W."/>
            <person name="Zhang B."/>
            <person name="Hu W."/>
            <person name="Eijk M."/>
            <person name="Tang J."/>
            <person name="Witsenboer H."/>
            <person name="Zhao S."/>
            <person name="Li Z."/>
            <person name="Zhang A."/>
            <person name="Wang D."/>
            <person name="Liang C."/>
        </authorList>
    </citation>
    <scope>NUCLEOTIDE SEQUENCE [LARGE SCALE GENOMIC DNA]</scope>
    <source>
        <strain evidence="3">cv. G1812</strain>
    </source>
</reference>
<accession>A0A8R7TNY3</accession>
<dbReference type="InterPro" id="IPR027417">
    <property type="entry name" value="P-loop_NTPase"/>
</dbReference>
<reference evidence="4" key="1">
    <citation type="journal article" date="2013" name="Nature">
        <title>Draft genome of the wheat A-genome progenitor Triticum urartu.</title>
        <authorList>
            <person name="Ling H.Q."/>
            <person name="Zhao S."/>
            <person name="Liu D."/>
            <person name="Wang J."/>
            <person name="Sun H."/>
            <person name="Zhang C."/>
            <person name="Fan H."/>
            <person name="Li D."/>
            <person name="Dong L."/>
            <person name="Tao Y."/>
            <person name="Gao C."/>
            <person name="Wu H."/>
            <person name="Li Y."/>
            <person name="Cui Y."/>
            <person name="Guo X."/>
            <person name="Zheng S."/>
            <person name="Wang B."/>
            <person name="Yu K."/>
            <person name="Liang Q."/>
            <person name="Yang W."/>
            <person name="Lou X."/>
            <person name="Chen J."/>
            <person name="Feng M."/>
            <person name="Jian J."/>
            <person name="Zhang X."/>
            <person name="Luo G."/>
            <person name="Jiang Y."/>
            <person name="Liu J."/>
            <person name="Wang Z."/>
            <person name="Sha Y."/>
            <person name="Zhang B."/>
            <person name="Wu H."/>
            <person name="Tang D."/>
            <person name="Shen Q."/>
            <person name="Xue P."/>
            <person name="Zou S."/>
            <person name="Wang X."/>
            <person name="Liu X."/>
            <person name="Wang F."/>
            <person name="Yang Y."/>
            <person name="An X."/>
            <person name="Dong Z."/>
            <person name="Zhang K."/>
            <person name="Zhang X."/>
            <person name="Luo M.C."/>
            <person name="Dvorak J."/>
            <person name="Tong Y."/>
            <person name="Wang J."/>
            <person name="Yang H."/>
            <person name="Li Z."/>
            <person name="Wang D."/>
            <person name="Zhang A."/>
            <person name="Wang J."/>
        </authorList>
    </citation>
    <scope>NUCLEOTIDE SEQUENCE</scope>
    <source>
        <strain evidence="4">cv. G1812</strain>
    </source>
</reference>
<dbReference type="AlphaFoldDB" id="A0A8R7TNY3"/>
<sequence length="217" mass="25516">MEKFFKSLLHQLHKQKYENINEATWGEAQVISEIRTFLENKRYLVVIDDIWDKSVWENIKYSLTVNEHASRVITTTRILNVAEQAGDVYRLEALSVVDSRKLFHQRIYETENKSPPNQLFEISEKILRRCGGVPLAIITIGSLLSSKTEREHTHEYWSKVYKSLGSRLDNGHDDVKNMRRILSVSYSDLPPHLKTCLLHLSLYPEDYEIQTERLIWK</sequence>
<dbReference type="PANTHER" id="PTHR23155:SF1229">
    <property type="entry name" value="OS11G0550500 PROTEIN"/>
    <property type="match status" value="1"/>
</dbReference>
<keyword evidence="4" id="KW-1185">Reference proteome</keyword>